<evidence type="ECO:0000259" key="4">
    <source>
        <dbReference type="PROSITE" id="PS50020"/>
    </source>
</evidence>
<dbReference type="InterPro" id="IPR036020">
    <property type="entry name" value="WW_dom_sf"/>
</dbReference>
<protein>
    <recommendedName>
        <fullName evidence="4">WW domain-containing protein</fullName>
    </recommendedName>
</protein>
<reference evidence="5" key="1">
    <citation type="submission" date="2013-11" db="EMBL/GenBank/DDBJ databases">
        <title>The Genome Sequence of Phytophthora parasitica IAC_01/95.</title>
        <authorList>
            <consortium name="The Broad Institute Genomics Platform"/>
            <person name="Russ C."/>
            <person name="Tyler B."/>
            <person name="Panabieres F."/>
            <person name="Shan W."/>
            <person name="Tripathy S."/>
            <person name="Grunwald N."/>
            <person name="Machado M."/>
            <person name="Johnson C.S."/>
            <person name="Arredondo F."/>
            <person name="Hong C."/>
            <person name="Coffey M."/>
            <person name="Young S.K."/>
            <person name="Zeng Q."/>
            <person name="Gargeya S."/>
            <person name="Fitzgerald M."/>
            <person name="Abouelleil A."/>
            <person name="Alvarado L."/>
            <person name="Chapman S.B."/>
            <person name="Gainer-Dewar J."/>
            <person name="Goldberg J."/>
            <person name="Griggs A."/>
            <person name="Gujja S."/>
            <person name="Hansen M."/>
            <person name="Howarth C."/>
            <person name="Imamovic A."/>
            <person name="Ireland A."/>
            <person name="Larimer J."/>
            <person name="McCowan C."/>
            <person name="Murphy C."/>
            <person name="Pearson M."/>
            <person name="Poon T.W."/>
            <person name="Priest M."/>
            <person name="Roberts A."/>
            <person name="Saif S."/>
            <person name="Shea T."/>
            <person name="Sykes S."/>
            <person name="Wortman J."/>
            <person name="Nusbaum C."/>
            <person name="Birren B."/>
        </authorList>
    </citation>
    <scope>NUCLEOTIDE SEQUENCE [LARGE SCALE GENOMIC DNA]</scope>
    <source>
        <strain evidence="5">IAC_01/95</strain>
    </source>
</reference>
<feature type="domain" description="WW" evidence="4">
    <location>
        <begin position="87"/>
        <end position="116"/>
    </location>
</feature>
<evidence type="ECO:0000256" key="2">
    <source>
        <dbReference type="ARBA" id="ARBA00023186"/>
    </source>
</evidence>
<sequence length="199" mass="22393">MMPAARFTTGTRSQERHPKPPPPSQFRTGSDIHPWTKGLDDNGHVYYHNTSRKGEEEDHHIAYHDETSEALTPELDSENALNAEDCPWMIFINEDDGVPYEYNHITGECLWEPPQEFCRFDKDKPQQEHQQLDELNVETAKLELPVIGDTAEPQGGSANSTPNSGMPDKTALQVIINLEFRRESATSNCGSLQYTGGPK</sequence>
<dbReference type="GO" id="GO:0006457">
    <property type="term" value="P:protein folding"/>
    <property type="evidence" value="ECO:0007669"/>
    <property type="project" value="InterPro"/>
</dbReference>
<evidence type="ECO:0000256" key="3">
    <source>
        <dbReference type="SAM" id="MobiDB-lite"/>
    </source>
</evidence>
<dbReference type="GO" id="GO:0016272">
    <property type="term" value="C:prefoldin complex"/>
    <property type="evidence" value="ECO:0007669"/>
    <property type="project" value="InterPro"/>
</dbReference>
<comment type="similarity">
    <text evidence="1">Belongs to the prefoldin subunit alpha family.</text>
</comment>
<dbReference type="Proteomes" id="UP000054532">
    <property type="component" value="Unassembled WGS sequence"/>
</dbReference>
<dbReference type="GO" id="GO:0005737">
    <property type="term" value="C:cytoplasm"/>
    <property type="evidence" value="ECO:0007669"/>
    <property type="project" value="TreeGrafter"/>
</dbReference>
<dbReference type="PANTHER" id="PTHR12409:SF0">
    <property type="entry name" value="PREFOLDIN SUBUNIT 3"/>
    <property type="match status" value="1"/>
</dbReference>
<dbReference type="PROSITE" id="PS50020">
    <property type="entry name" value="WW_DOMAIN_2"/>
    <property type="match status" value="1"/>
</dbReference>
<proteinExistence type="inferred from homology"/>
<dbReference type="GO" id="GO:0007021">
    <property type="term" value="P:tubulin complex assembly"/>
    <property type="evidence" value="ECO:0007669"/>
    <property type="project" value="TreeGrafter"/>
</dbReference>
<dbReference type="EMBL" id="KI690699">
    <property type="protein sequence ID" value="ETM55460.1"/>
    <property type="molecule type" value="Genomic_DNA"/>
</dbReference>
<evidence type="ECO:0000256" key="1">
    <source>
        <dbReference type="ARBA" id="ARBA00010048"/>
    </source>
</evidence>
<dbReference type="GO" id="GO:0015631">
    <property type="term" value="F:tubulin binding"/>
    <property type="evidence" value="ECO:0007669"/>
    <property type="project" value="TreeGrafter"/>
</dbReference>
<organism evidence="5">
    <name type="scientific">Phytophthora nicotianae</name>
    <name type="common">Potato buckeye rot agent</name>
    <name type="synonym">Phytophthora parasitica</name>
    <dbReference type="NCBI Taxonomy" id="4792"/>
    <lineage>
        <taxon>Eukaryota</taxon>
        <taxon>Sar</taxon>
        <taxon>Stramenopiles</taxon>
        <taxon>Oomycota</taxon>
        <taxon>Peronosporomycetes</taxon>
        <taxon>Peronosporales</taxon>
        <taxon>Peronosporaceae</taxon>
        <taxon>Phytophthora</taxon>
    </lineage>
</organism>
<feature type="region of interest" description="Disordered" evidence="3">
    <location>
        <begin position="1"/>
        <end position="38"/>
    </location>
</feature>
<evidence type="ECO:0000313" key="5">
    <source>
        <dbReference type="EMBL" id="ETM55460.1"/>
    </source>
</evidence>
<dbReference type="InterPro" id="IPR001202">
    <property type="entry name" value="WW_dom"/>
</dbReference>
<dbReference type="PANTHER" id="PTHR12409">
    <property type="entry name" value="PREFOLDIN SUBUNIT 3"/>
    <property type="match status" value="1"/>
</dbReference>
<keyword evidence="2" id="KW-0143">Chaperone</keyword>
<gene>
    <name evidence="5" type="ORF">L914_01316</name>
</gene>
<name>W2P444_PHYNI</name>
<feature type="region of interest" description="Disordered" evidence="3">
    <location>
        <begin position="149"/>
        <end position="168"/>
    </location>
</feature>
<accession>W2P444</accession>
<dbReference type="InterPro" id="IPR016655">
    <property type="entry name" value="PFD3"/>
</dbReference>
<dbReference type="Gene3D" id="2.20.70.10">
    <property type="match status" value="1"/>
</dbReference>
<dbReference type="AlphaFoldDB" id="W2P444"/>
<dbReference type="VEuPathDB" id="FungiDB:PPTG_01201"/>
<dbReference type="GO" id="GO:0007017">
    <property type="term" value="P:microtubule-based process"/>
    <property type="evidence" value="ECO:0007669"/>
    <property type="project" value="TreeGrafter"/>
</dbReference>
<dbReference type="SUPFAM" id="SSF51045">
    <property type="entry name" value="WW domain"/>
    <property type="match status" value="1"/>
</dbReference>